<dbReference type="InterPro" id="IPR025110">
    <property type="entry name" value="AMP-bd_C"/>
</dbReference>
<dbReference type="SMART" id="SM00825">
    <property type="entry name" value="PKS_KS"/>
    <property type="match status" value="1"/>
</dbReference>
<evidence type="ECO:0000256" key="2">
    <source>
        <dbReference type="ARBA" id="ARBA00022450"/>
    </source>
</evidence>
<dbReference type="Gene3D" id="3.40.47.10">
    <property type="match status" value="1"/>
</dbReference>
<evidence type="ECO:0000256" key="5">
    <source>
        <dbReference type="ARBA" id="ARBA00022737"/>
    </source>
</evidence>
<dbReference type="PANTHER" id="PTHR45527:SF1">
    <property type="entry name" value="FATTY ACID SYNTHASE"/>
    <property type="match status" value="1"/>
</dbReference>
<dbReference type="Gene3D" id="1.10.1240.100">
    <property type="match status" value="1"/>
</dbReference>
<dbReference type="InterPro" id="IPR000873">
    <property type="entry name" value="AMP-dep_synth/lig_dom"/>
</dbReference>
<organism evidence="9 10">
    <name type="scientific">Corallococcus caeni</name>
    <dbReference type="NCBI Taxonomy" id="3082388"/>
    <lineage>
        <taxon>Bacteria</taxon>
        <taxon>Pseudomonadati</taxon>
        <taxon>Myxococcota</taxon>
        <taxon>Myxococcia</taxon>
        <taxon>Myxococcales</taxon>
        <taxon>Cystobacterineae</taxon>
        <taxon>Myxococcaceae</taxon>
        <taxon>Corallococcus</taxon>
    </lineage>
</organism>
<dbReference type="PROSITE" id="PS50075">
    <property type="entry name" value="CARRIER"/>
    <property type="match status" value="2"/>
</dbReference>
<proteinExistence type="predicted"/>
<feature type="domain" description="Ketosynthase family 3 (KS3)" evidence="8">
    <location>
        <begin position="4"/>
        <end position="426"/>
    </location>
</feature>
<dbReference type="PROSITE" id="PS00455">
    <property type="entry name" value="AMP_BINDING"/>
    <property type="match status" value="1"/>
</dbReference>
<dbReference type="InterPro" id="IPR014031">
    <property type="entry name" value="Ketoacyl_synth_C"/>
</dbReference>
<dbReference type="EMBL" id="BTTX01000007">
    <property type="protein sequence ID" value="GMU10213.1"/>
    <property type="molecule type" value="Genomic_DNA"/>
</dbReference>
<dbReference type="SUPFAM" id="SSF52777">
    <property type="entry name" value="CoA-dependent acyltransferases"/>
    <property type="match status" value="2"/>
</dbReference>
<dbReference type="InterPro" id="IPR001242">
    <property type="entry name" value="Condensation_dom"/>
</dbReference>
<feature type="region of interest" description="Disordered" evidence="6">
    <location>
        <begin position="756"/>
        <end position="791"/>
    </location>
</feature>
<keyword evidence="5" id="KW-0677">Repeat</keyword>
<feature type="domain" description="Carrier" evidence="7">
    <location>
        <begin position="1763"/>
        <end position="1838"/>
    </location>
</feature>
<dbReference type="Gene3D" id="2.30.38.10">
    <property type="entry name" value="Luciferase, Domain 3"/>
    <property type="match status" value="1"/>
</dbReference>
<evidence type="ECO:0000313" key="9">
    <source>
        <dbReference type="EMBL" id="GMU10213.1"/>
    </source>
</evidence>
<comment type="pathway">
    <text evidence="1">Antibiotic biosynthesis.</text>
</comment>
<gene>
    <name evidence="9" type="ORF">ASNO1_64670</name>
</gene>
<dbReference type="InterPro" id="IPR054514">
    <property type="entry name" value="RhiE-like_linker"/>
</dbReference>
<evidence type="ECO:0000256" key="3">
    <source>
        <dbReference type="ARBA" id="ARBA00022553"/>
    </source>
</evidence>
<keyword evidence="4" id="KW-0808">Transferase</keyword>
<evidence type="ECO:0008006" key="11">
    <source>
        <dbReference type="Google" id="ProtNLM"/>
    </source>
</evidence>
<dbReference type="Proteomes" id="UP001342631">
    <property type="component" value="Unassembled WGS sequence"/>
</dbReference>
<dbReference type="Pfam" id="PF22336">
    <property type="entry name" value="RhiE-like_linker"/>
    <property type="match status" value="1"/>
</dbReference>
<dbReference type="Pfam" id="PF00668">
    <property type="entry name" value="Condensation"/>
    <property type="match status" value="1"/>
</dbReference>
<dbReference type="SUPFAM" id="SSF53901">
    <property type="entry name" value="Thiolase-like"/>
    <property type="match status" value="1"/>
</dbReference>
<evidence type="ECO:0000256" key="6">
    <source>
        <dbReference type="SAM" id="MobiDB-lite"/>
    </source>
</evidence>
<dbReference type="InterPro" id="IPR014030">
    <property type="entry name" value="Ketoacyl_synth_N"/>
</dbReference>
<feature type="region of interest" description="Disordered" evidence="6">
    <location>
        <begin position="1744"/>
        <end position="1767"/>
    </location>
</feature>
<keyword evidence="3" id="KW-0597">Phosphoprotein</keyword>
<feature type="compositionally biased region" description="Basic and acidic residues" evidence="6">
    <location>
        <begin position="1757"/>
        <end position="1766"/>
    </location>
</feature>
<dbReference type="Gene3D" id="3.30.300.30">
    <property type="match status" value="1"/>
</dbReference>
<dbReference type="Gene3D" id="3.30.559.30">
    <property type="entry name" value="Nonribosomal peptide synthetase, condensation domain"/>
    <property type="match status" value="1"/>
</dbReference>
<dbReference type="Pfam" id="PF00550">
    <property type="entry name" value="PP-binding"/>
    <property type="match status" value="2"/>
</dbReference>
<dbReference type="PANTHER" id="PTHR45527">
    <property type="entry name" value="NONRIBOSOMAL PEPTIDE SYNTHETASE"/>
    <property type="match status" value="1"/>
</dbReference>
<dbReference type="Gene3D" id="1.10.1200.10">
    <property type="entry name" value="ACP-like"/>
    <property type="match status" value="2"/>
</dbReference>
<dbReference type="PROSITE" id="PS52004">
    <property type="entry name" value="KS3_2"/>
    <property type="match status" value="1"/>
</dbReference>
<evidence type="ECO:0000256" key="1">
    <source>
        <dbReference type="ARBA" id="ARBA00004792"/>
    </source>
</evidence>
<dbReference type="Gene3D" id="3.30.559.10">
    <property type="entry name" value="Chloramphenicol acetyltransferase-like domain"/>
    <property type="match status" value="1"/>
</dbReference>
<dbReference type="SUPFAM" id="SSF56801">
    <property type="entry name" value="Acetyl-CoA synthetase-like"/>
    <property type="match status" value="1"/>
</dbReference>
<dbReference type="Pfam" id="PF00501">
    <property type="entry name" value="AMP-binding"/>
    <property type="match status" value="1"/>
</dbReference>
<keyword evidence="10" id="KW-1185">Reference proteome</keyword>
<evidence type="ECO:0000313" key="10">
    <source>
        <dbReference type="Proteomes" id="UP001342631"/>
    </source>
</evidence>
<dbReference type="NCBIfam" id="TIGR01733">
    <property type="entry name" value="AA-adenyl-dom"/>
    <property type="match status" value="1"/>
</dbReference>
<dbReference type="InterPro" id="IPR016039">
    <property type="entry name" value="Thiolase-like"/>
</dbReference>
<dbReference type="InterPro" id="IPR045851">
    <property type="entry name" value="AMP-bd_C_sf"/>
</dbReference>
<evidence type="ECO:0000256" key="4">
    <source>
        <dbReference type="ARBA" id="ARBA00022679"/>
    </source>
</evidence>
<dbReference type="InterPro" id="IPR036736">
    <property type="entry name" value="ACP-like_sf"/>
</dbReference>
<evidence type="ECO:0000259" key="8">
    <source>
        <dbReference type="PROSITE" id="PS52004"/>
    </source>
</evidence>
<dbReference type="InterPro" id="IPR009081">
    <property type="entry name" value="PP-bd_ACP"/>
</dbReference>
<dbReference type="InterPro" id="IPR023213">
    <property type="entry name" value="CAT-like_dom_sf"/>
</dbReference>
<sequence>MSRQEPIAVVGLSARYPGARDVRELWRNLVEGRDSIQEVPRERWDHARWYDPDPDAHNKSVSRWGGFIDDVDRFDPLFFNISPLEAEWMDPQHRLFLEEAWKALEDAGCAAGTLEGRRCSVFVGCKEGEYVQKLQGQELNAFTLSGNSAAILPARLSYLLNLRGASVPVDTACSSSLVAVHLACESIRSGSCDMAIAGGIALMLTARTHVVLGKAGILSPQGRCRTFDDAADGIVTGEGVGVVVLKRLDQALADGDRIHGIIRGSGINQDGRTNGITAPSAPSQRALELEVYERSGVHPDTIGYVEAHGTGTKLGDPIELQALTESFRQHTGRKQFCAIGSIKTNIGHTMEASGVAGLIKVLLCLQHRTLVPSLHYTRSNRHLDFPSTPFFVNTETREWRTDGQPRRAALSSFGFSGTNAHLVVEEAPELPARPASTAQRLHVLPVSAHSEQALRQRMADLRTWLDTEGAQARLDDLALTLQVGRTHFPLRAAFLARSTGHLKDLLDAALRGERPEGLWVSTAGAQPAARKDAGLLTLGNTLLAGSRASMAEAEAWRRMSVVAGLYVKGYALEWRGAHGAETRRIPLPTYPFARERYWSEGGPWSDAASPEGSLAQAPAAPRLSAAALEGSPVPASARFSAAAPEGSPALRSSATALDASPASATARSLAAVPTEGVLPVLRGMIASLLKLPEATLHPDEELMVYGFNSLIGARLLRRLEETHGVELTNAALLEAGTLRRLAELVAREMGAGTVATAVPTPAPAPGSLPTPMRKRTASVEEKQGPSRHPMSAGQLGLWMIQQLSPESSAYNVPCAFRIRGTLDVAALKSALQRLWARHPSLRARVVVEDAQPLLAMAPASSEVPFEIHTLPAASPEDEQAFLARLGFKPFDLSRDVLARVHLVQRAGREPLLVLAAHHLVMDGSSLQLLVRDLEVLYRAERTHGDAALVPLTATYADFVAWQERMLASDEGLRHREFWRSRLLPPPPALQLPTDRPRPAKRRLEGRVHATTLPLELALDARRLGATQRIYPFSLFLAAFKALLHRYTQQEDLAVGVPVAGRPRTEFEDVVGYFVNVVCVRSRVASDLPFLDYARALQSTHLEAQEHADFPFTEMVREAGGARDRGLMPLIQAQFVYQNWLAQDGLGTGASDGLALDAILDLQQQGEFDLSLELVETEGRVHAFFKYAPDLFDAATVERMATHYEALLRSALRDPRQPIGALELLGPVERYQLETEWRRTARPFPREKCVHELFEERVAHGPEDVAVTFEGRLLTYGELNTRANRLAATLRQVGVGPDSIVAIVAERSLELMVGLYGVLKAGGAYLPVDPRYPADRIRYMLDDSRTDVVLVSDARFTPEGFTGRVFDLRDAATFSGDGANLAPRARPDSLAYVIYTSGSTGRPKGAMLEHRGLINRLKWMQSRYPLSRGDVILQKTPYTFDVSVWELFWWSLEGASVALLAPGAERDPRQVADAIAREQVTVLHFVPSMLGVFLEYARTLDDVSSLSSLRQVFASGEALTVSQVERFNALLHRQNGTRLANLYGPTEASIDVSYFDCSEQQTHERIPIGRPIDNIQLLVLDRGGRMQPIGVPGELCIAGVGLARGYLHNPTLTAERFVAHPFAPGERLYRTGDQARWLPDGNLEYLGRLDRQVKVRGLRIELSEIEAALCALPGIQQSFVVAMPAPEGAGHDRVVAYWAGDAAQPYTPEALRKLLGQRLPEYMVPSAFLRLPALPQTAHGKVDTRALPPVEQGTASDEASRGEDARPGLEGTIAGIVRQLLGGRAVGRKQNFFDLGCHSLQLAQAAIRLGAALGRDVPVVALFEHPTVEALARHLSPGAQERGLAESARRGQRQRRMLAALAARPDDPRA</sequence>
<dbReference type="CDD" id="cd05930">
    <property type="entry name" value="A_NRPS"/>
    <property type="match status" value="1"/>
</dbReference>
<dbReference type="Pfam" id="PF02801">
    <property type="entry name" value="Ketoacyl-synt_C"/>
    <property type="match status" value="1"/>
</dbReference>
<dbReference type="SMART" id="SM00823">
    <property type="entry name" value="PKS_PP"/>
    <property type="match status" value="2"/>
</dbReference>
<keyword evidence="2" id="KW-0596">Phosphopantetheine</keyword>
<dbReference type="InterPro" id="IPR020841">
    <property type="entry name" value="PKS_Beta-ketoAc_synthase_dom"/>
</dbReference>
<dbReference type="CDD" id="cd00833">
    <property type="entry name" value="PKS"/>
    <property type="match status" value="1"/>
</dbReference>
<dbReference type="Pfam" id="PF00109">
    <property type="entry name" value="ketoacyl-synt"/>
    <property type="match status" value="1"/>
</dbReference>
<dbReference type="InterPro" id="IPR020806">
    <property type="entry name" value="PKS_PP-bd"/>
</dbReference>
<reference evidence="9 10" key="1">
    <citation type="journal article" date="2024" name="Arch. Microbiol.">
        <title>Corallococcus caeni sp. nov., a novel myxobacterium isolated from activated sludge.</title>
        <authorList>
            <person name="Tomita S."/>
            <person name="Nakai R."/>
            <person name="Kuroda K."/>
            <person name="Kurashita H."/>
            <person name="Hatamoto M."/>
            <person name="Yamaguchi T."/>
            <person name="Narihiro T."/>
        </authorList>
    </citation>
    <scope>NUCLEOTIDE SEQUENCE [LARGE SCALE GENOMIC DNA]</scope>
    <source>
        <strain evidence="9 10">NO1</strain>
    </source>
</reference>
<dbReference type="Gene3D" id="3.40.50.980">
    <property type="match status" value="2"/>
</dbReference>
<dbReference type="InterPro" id="IPR010071">
    <property type="entry name" value="AA_adenyl_dom"/>
</dbReference>
<feature type="domain" description="Carrier" evidence="7">
    <location>
        <begin position="672"/>
        <end position="749"/>
    </location>
</feature>
<accession>A0ABQ6R424</accession>
<evidence type="ECO:0000259" key="7">
    <source>
        <dbReference type="PROSITE" id="PS50075"/>
    </source>
</evidence>
<dbReference type="SUPFAM" id="SSF47336">
    <property type="entry name" value="ACP-like"/>
    <property type="match status" value="2"/>
</dbReference>
<dbReference type="RefSeq" id="WP_338281285.1">
    <property type="nucleotide sequence ID" value="NZ_BTTX01000007.1"/>
</dbReference>
<dbReference type="InterPro" id="IPR020845">
    <property type="entry name" value="AMP-binding_CS"/>
</dbReference>
<dbReference type="CDD" id="cd19531">
    <property type="entry name" value="LCL_NRPS-like"/>
    <property type="match status" value="1"/>
</dbReference>
<dbReference type="Pfam" id="PF13193">
    <property type="entry name" value="AMP-binding_C"/>
    <property type="match status" value="1"/>
</dbReference>
<protein>
    <recommendedName>
        <fullName evidence="11">Amino acid adenylation domain-containing protein</fullName>
    </recommendedName>
</protein>
<name>A0ABQ6R424_9BACT</name>
<comment type="caution">
    <text evidence="9">The sequence shown here is derived from an EMBL/GenBank/DDBJ whole genome shotgun (WGS) entry which is preliminary data.</text>
</comment>